<accession>A0A139IUG2</accession>
<name>A0A139IUG2_9PEZI</name>
<protein>
    <submittedName>
        <fullName evidence="2">Uncharacterized protein</fullName>
    </submittedName>
</protein>
<proteinExistence type="predicted"/>
<evidence type="ECO:0000313" key="3">
    <source>
        <dbReference type="Proteomes" id="UP000073492"/>
    </source>
</evidence>
<sequence length="76" mass="8225">MMAFCGGLWPLPPWEKLLLKSSSIHDGHSAARPRTRNPTSAMPLLDIDAEEAMTARRDGVASSASDPTLLESGLEY</sequence>
<organism evidence="2 3">
    <name type="scientific">Pseudocercospora musae</name>
    <dbReference type="NCBI Taxonomy" id="113226"/>
    <lineage>
        <taxon>Eukaryota</taxon>
        <taxon>Fungi</taxon>
        <taxon>Dikarya</taxon>
        <taxon>Ascomycota</taxon>
        <taxon>Pezizomycotina</taxon>
        <taxon>Dothideomycetes</taxon>
        <taxon>Dothideomycetidae</taxon>
        <taxon>Mycosphaerellales</taxon>
        <taxon>Mycosphaerellaceae</taxon>
        <taxon>Pseudocercospora</taxon>
    </lineage>
</organism>
<keyword evidence="3" id="KW-1185">Reference proteome</keyword>
<dbReference type="AlphaFoldDB" id="A0A139IUG2"/>
<dbReference type="EMBL" id="LFZO01000008">
    <property type="protein sequence ID" value="KXT18353.1"/>
    <property type="molecule type" value="Genomic_DNA"/>
</dbReference>
<gene>
    <name evidence="2" type="ORF">AC579_962</name>
</gene>
<dbReference type="OrthoDB" id="123929at2759"/>
<evidence type="ECO:0000313" key="2">
    <source>
        <dbReference type="EMBL" id="KXT18353.1"/>
    </source>
</evidence>
<dbReference type="Proteomes" id="UP000073492">
    <property type="component" value="Unassembled WGS sequence"/>
</dbReference>
<reference evidence="2 3" key="1">
    <citation type="submission" date="2015-07" db="EMBL/GenBank/DDBJ databases">
        <title>Comparative genomics of the Sigatoka disease complex on banana suggests a link between parallel evolutionary changes in Pseudocercospora fijiensis and Pseudocercospora eumusae and increased virulence on the banana host.</title>
        <authorList>
            <person name="Chang T.-C."/>
            <person name="Salvucci A."/>
            <person name="Crous P.W."/>
            <person name="Stergiopoulos I."/>
        </authorList>
    </citation>
    <scope>NUCLEOTIDE SEQUENCE [LARGE SCALE GENOMIC DNA]</scope>
    <source>
        <strain evidence="2 3">CBS 116634</strain>
    </source>
</reference>
<feature type="region of interest" description="Disordered" evidence="1">
    <location>
        <begin position="56"/>
        <end position="76"/>
    </location>
</feature>
<comment type="caution">
    <text evidence="2">The sequence shown here is derived from an EMBL/GenBank/DDBJ whole genome shotgun (WGS) entry which is preliminary data.</text>
</comment>
<evidence type="ECO:0000256" key="1">
    <source>
        <dbReference type="SAM" id="MobiDB-lite"/>
    </source>
</evidence>